<protein>
    <submittedName>
        <fullName evidence="1">DNA alkylation repair protein</fullName>
    </submittedName>
</protein>
<dbReference type="Proteomes" id="UP000295621">
    <property type="component" value="Unassembled WGS sequence"/>
</dbReference>
<gene>
    <name evidence="1" type="ORF">E1212_02400</name>
</gene>
<reference evidence="1 2" key="1">
    <citation type="submission" date="2019-02" db="EMBL/GenBank/DDBJ databases">
        <title>Draft genome sequences of novel Actinobacteria.</title>
        <authorList>
            <person name="Sahin N."/>
            <person name="Ay H."/>
            <person name="Saygin H."/>
        </authorList>
    </citation>
    <scope>NUCLEOTIDE SEQUENCE [LARGE SCALE GENOMIC DNA]</scope>
    <source>
        <strain evidence="1 2">KC603</strain>
    </source>
</reference>
<dbReference type="RefSeq" id="WP_131978545.1">
    <property type="nucleotide sequence ID" value="NZ_SMKL01000003.1"/>
</dbReference>
<dbReference type="AlphaFoldDB" id="A0A4R4S0R1"/>
<organism evidence="1 2">
    <name type="scientific">Jiangella ureilytica</name>
    <dbReference type="NCBI Taxonomy" id="2530374"/>
    <lineage>
        <taxon>Bacteria</taxon>
        <taxon>Bacillati</taxon>
        <taxon>Actinomycetota</taxon>
        <taxon>Actinomycetes</taxon>
        <taxon>Jiangellales</taxon>
        <taxon>Jiangellaceae</taxon>
        <taxon>Jiangella</taxon>
    </lineage>
</organism>
<dbReference type="EMBL" id="SMKL01000003">
    <property type="protein sequence ID" value="TDC54613.1"/>
    <property type="molecule type" value="Genomic_DNA"/>
</dbReference>
<dbReference type="CDD" id="cd06561">
    <property type="entry name" value="AlkD_like"/>
    <property type="match status" value="1"/>
</dbReference>
<dbReference type="SUPFAM" id="SSF48371">
    <property type="entry name" value="ARM repeat"/>
    <property type="match status" value="1"/>
</dbReference>
<sequence length="232" mass="27204">MADLNAEEFERRLREHQSDEERRKFERYFKTGADRFIGVRMGTVFELAKEFIDLPPAELDRLLDSDVHEVRAGALSVMDKQARRKLTPPGRRQELYELYLRRHDRIDNWDLVDLGAIHVVGGYLADKPRDVLYELARSPHWWERRTAITATAYFIRSGEVDETFRIAELLLDDPEDLVHKGVGGWLRAAGDKEPDRLRAFLDQHAAAMPRVMLRYAIEHLDPAEREHYRALR</sequence>
<evidence type="ECO:0000313" key="1">
    <source>
        <dbReference type="EMBL" id="TDC54613.1"/>
    </source>
</evidence>
<name>A0A4R4S0R1_9ACTN</name>
<keyword evidence="2" id="KW-1185">Reference proteome</keyword>
<proteinExistence type="predicted"/>
<dbReference type="InterPro" id="IPR016024">
    <property type="entry name" value="ARM-type_fold"/>
</dbReference>
<dbReference type="Gene3D" id="1.25.10.90">
    <property type="match status" value="1"/>
</dbReference>
<dbReference type="Pfam" id="PF08713">
    <property type="entry name" value="DNA_alkylation"/>
    <property type="match status" value="1"/>
</dbReference>
<dbReference type="OrthoDB" id="9775346at2"/>
<dbReference type="InterPro" id="IPR014825">
    <property type="entry name" value="DNA_alkylation"/>
</dbReference>
<dbReference type="PANTHER" id="PTHR34070">
    <property type="entry name" value="ARMADILLO-TYPE FOLD"/>
    <property type="match status" value="1"/>
</dbReference>
<evidence type="ECO:0000313" key="2">
    <source>
        <dbReference type="Proteomes" id="UP000295621"/>
    </source>
</evidence>
<comment type="caution">
    <text evidence="1">The sequence shown here is derived from an EMBL/GenBank/DDBJ whole genome shotgun (WGS) entry which is preliminary data.</text>
</comment>
<dbReference type="PANTHER" id="PTHR34070:SF1">
    <property type="entry name" value="DNA ALKYLATION REPAIR PROTEIN"/>
    <property type="match status" value="1"/>
</dbReference>
<accession>A0A4R4S0R1</accession>